<geneLocation type="plasmid" evidence="2">
    <name>punmamed1</name>
</geneLocation>
<dbReference type="Gene3D" id="3.90.1150.10">
    <property type="entry name" value="Aspartate Aminotransferase, domain 1"/>
    <property type="match status" value="2"/>
</dbReference>
<dbReference type="EMBL" id="CP159535">
    <property type="protein sequence ID" value="XCJ75955.1"/>
    <property type="molecule type" value="Genomic_DNA"/>
</dbReference>
<keyword evidence="2" id="KW-0032">Aminotransferase</keyword>
<dbReference type="GO" id="GO:0008483">
    <property type="term" value="F:transaminase activity"/>
    <property type="evidence" value="ECO:0007669"/>
    <property type="project" value="UniProtKB-KW"/>
</dbReference>
<dbReference type="KEGG" id="stac:ABII15_38660"/>
<dbReference type="Pfam" id="PF00266">
    <property type="entry name" value="Aminotran_5"/>
    <property type="match status" value="1"/>
</dbReference>
<proteinExistence type="predicted"/>
<evidence type="ECO:0000259" key="1">
    <source>
        <dbReference type="Pfam" id="PF00266"/>
    </source>
</evidence>
<feature type="domain" description="Aminotransferase class V" evidence="1">
    <location>
        <begin position="53"/>
        <end position="229"/>
    </location>
</feature>
<gene>
    <name evidence="2" type="ORF">ABII15_38660</name>
</gene>
<keyword evidence="2" id="KW-0614">Plasmid</keyword>
<protein>
    <submittedName>
        <fullName evidence="2">Aminotransferase class V-fold PLP-dependent enzyme</fullName>
    </submittedName>
</protein>
<dbReference type="Gene3D" id="3.40.640.10">
    <property type="entry name" value="Type I PLP-dependent aspartate aminotransferase-like (Major domain)"/>
    <property type="match status" value="1"/>
</dbReference>
<evidence type="ECO:0000313" key="2">
    <source>
        <dbReference type="EMBL" id="XCJ75955.1"/>
    </source>
</evidence>
<dbReference type="SUPFAM" id="SSF53383">
    <property type="entry name" value="PLP-dependent transferases"/>
    <property type="match status" value="1"/>
</dbReference>
<name>A0AAU8J7M7_9ACTN</name>
<dbReference type="PANTHER" id="PTHR43586">
    <property type="entry name" value="CYSTEINE DESULFURASE"/>
    <property type="match status" value="1"/>
</dbReference>
<dbReference type="InterPro" id="IPR015424">
    <property type="entry name" value="PyrdxlP-dep_Trfase"/>
</dbReference>
<dbReference type="InterPro" id="IPR015421">
    <property type="entry name" value="PyrdxlP-dep_Trfase_major"/>
</dbReference>
<dbReference type="InterPro" id="IPR000192">
    <property type="entry name" value="Aminotrans_V_dom"/>
</dbReference>
<dbReference type="InterPro" id="IPR015422">
    <property type="entry name" value="PyrdxlP-dep_Trfase_small"/>
</dbReference>
<organism evidence="2">
    <name type="scientific">Streptomyces tabacisoli</name>
    <dbReference type="NCBI Taxonomy" id="3156398"/>
    <lineage>
        <taxon>Bacteria</taxon>
        <taxon>Bacillati</taxon>
        <taxon>Actinomycetota</taxon>
        <taxon>Actinomycetes</taxon>
        <taxon>Kitasatosporales</taxon>
        <taxon>Streptomycetaceae</taxon>
        <taxon>Streptomyces</taxon>
    </lineage>
</organism>
<dbReference type="AlphaFoldDB" id="A0AAU8J7M7"/>
<sequence length="393" mass="42561">MTATAHGDPRVHLDAAGLGSMPTAARAALIEWTRHEDRYGPHELEEYLDDVVHDELRARLTHLLRAPTDDTVLFTGSADAFATVVSRLPLGPDDRIWTTPYEGVANLTALYAVRDRTRCGLDVVPLRPDGDLDTEWMAAHIDDDVAFVSVTQVPAGCGIVNPVEAIGRILAPHRCLYAVDASYAVGQLPVDVTRTGCDLLTGDGWRFLRGPRFIGFAHVSRRLRETLAPPGIVPLVPPHGAAVVALSAALAEHRTDASDEALTAALRAAVEEAPGTELIVPGRLQSGILAFRHERMPAAHIRRRLAARGVDVRKTVAQETPLYRPGPGFTTAVRASVHQDSAPRDIERFGAALHEILAQEVPHPHLRPRTHRHVPNRRGTAPVRPALTLVGGA</sequence>
<keyword evidence="2" id="KW-0808">Transferase</keyword>
<dbReference type="PANTHER" id="PTHR43586:SF24">
    <property type="entry name" value="BLR4730 PROTEIN"/>
    <property type="match status" value="1"/>
</dbReference>
<dbReference type="RefSeq" id="WP_353947366.1">
    <property type="nucleotide sequence ID" value="NZ_CP159535.1"/>
</dbReference>
<accession>A0AAU8J7M7</accession>
<reference evidence="2" key="1">
    <citation type="submission" date="2024-06" db="EMBL/GenBank/DDBJ databases">
        <title>Streptomyces sp. strain HUAS MG91 genome sequences.</title>
        <authorList>
            <person name="Mo P."/>
        </authorList>
    </citation>
    <scope>NUCLEOTIDE SEQUENCE</scope>
    <source>
        <strain evidence="2">HUAS MG91</strain>
        <plasmid evidence="2">punmamed1</plasmid>
    </source>
</reference>